<organism evidence="2 3">
    <name type="scientific">Nonomuraea africana</name>
    <dbReference type="NCBI Taxonomy" id="46171"/>
    <lineage>
        <taxon>Bacteria</taxon>
        <taxon>Bacillati</taxon>
        <taxon>Actinomycetota</taxon>
        <taxon>Actinomycetes</taxon>
        <taxon>Streptosporangiales</taxon>
        <taxon>Streptosporangiaceae</taxon>
        <taxon>Nonomuraea</taxon>
    </lineage>
</organism>
<keyword evidence="3" id="KW-1185">Reference proteome</keyword>
<protein>
    <recommendedName>
        <fullName evidence="4">Spore-associated protein A</fullName>
    </recommendedName>
</protein>
<feature type="chain" id="PRO_5047288686" description="Spore-associated protein A" evidence="1">
    <location>
        <begin position="26"/>
        <end position="146"/>
    </location>
</feature>
<accession>A0ABR9KWC2</accession>
<feature type="signal peptide" evidence="1">
    <location>
        <begin position="1"/>
        <end position="25"/>
    </location>
</feature>
<evidence type="ECO:0000313" key="2">
    <source>
        <dbReference type="EMBL" id="MBE1566330.1"/>
    </source>
</evidence>
<dbReference type="Proteomes" id="UP000661607">
    <property type="component" value="Unassembled WGS sequence"/>
</dbReference>
<evidence type="ECO:0008006" key="4">
    <source>
        <dbReference type="Google" id="ProtNLM"/>
    </source>
</evidence>
<evidence type="ECO:0000313" key="3">
    <source>
        <dbReference type="Proteomes" id="UP000661607"/>
    </source>
</evidence>
<evidence type="ECO:0000256" key="1">
    <source>
        <dbReference type="SAM" id="SignalP"/>
    </source>
</evidence>
<proteinExistence type="predicted"/>
<gene>
    <name evidence="2" type="ORF">H4W81_009109</name>
</gene>
<name>A0ABR9KWC2_9ACTN</name>
<dbReference type="EMBL" id="JADBEF010000001">
    <property type="protein sequence ID" value="MBE1566330.1"/>
    <property type="molecule type" value="Genomic_DNA"/>
</dbReference>
<reference evidence="2 3" key="1">
    <citation type="submission" date="2020-10" db="EMBL/GenBank/DDBJ databases">
        <title>Sequencing the genomes of 1000 actinobacteria strains.</title>
        <authorList>
            <person name="Klenk H.-P."/>
        </authorList>
    </citation>
    <scope>NUCLEOTIDE SEQUENCE [LARGE SCALE GENOMIC DNA]</scope>
    <source>
        <strain evidence="2 3">DSM 43748</strain>
    </source>
</reference>
<dbReference type="RefSeq" id="WP_192780387.1">
    <property type="nucleotide sequence ID" value="NZ_BAAASY010000021.1"/>
</dbReference>
<comment type="caution">
    <text evidence="2">The sequence shown here is derived from an EMBL/GenBank/DDBJ whole genome shotgun (WGS) entry which is preliminary data.</text>
</comment>
<keyword evidence="1" id="KW-0732">Signal</keyword>
<sequence length="146" mass="15489">MAKIGMAGLLLAGSAVALTGGPAQAAAGQCAGSRIEHLAVKSHSGTVKGYLNIYYDARTGYNCARLDSAGAYWGKRKTMAVTLHTCKNKTPDYFACKPIEVVKDEGRYAKYAGPVKLYGRNRCISASAVIEPGNDEAVRVTPSFHC</sequence>